<reference evidence="15" key="1">
    <citation type="submission" date="2016-01" db="EMBL/GenBank/DDBJ databases">
        <authorList>
            <person name="Peeters C."/>
        </authorList>
    </citation>
    <scope>NUCLEOTIDE SEQUENCE [LARGE SCALE GENOMIC DNA]</scope>
    <source>
        <strain evidence="15">LMG 29326</strain>
    </source>
</reference>
<dbReference type="SUPFAM" id="SSF81342">
    <property type="entry name" value="Transmembrane di-heme cytochromes"/>
    <property type="match status" value="1"/>
</dbReference>
<keyword evidence="4" id="KW-1003">Cell membrane</keyword>
<feature type="transmembrane region" description="Helical" evidence="13">
    <location>
        <begin position="48"/>
        <end position="72"/>
    </location>
</feature>
<dbReference type="Gene3D" id="1.20.950.20">
    <property type="entry name" value="Transmembrane di-heme cytochromes, Chain C"/>
    <property type="match status" value="1"/>
</dbReference>
<evidence type="ECO:0000256" key="6">
    <source>
        <dbReference type="ARBA" id="ARBA00022692"/>
    </source>
</evidence>
<accession>A0A157ZYC1</accession>
<evidence type="ECO:0000256" key="3">
    <source>
        <dbReference type="ARBA" id="ARBA00022448"/>
    </source>
</evidence>
<evidence type="ECO:0000256" key="5">
    <source>
        <dbReference type="ARBA" id="ARBA00022617"/>
    </source>
</evidence>
<proteinExistence type="inferred from homology"/>
<comment type="caution">
    <text evidence="15">The sequence shown here is derived from an EMBL/GenBank/DDBJ whole genome shotgun (WGS) entry which is preliminary data.</text>
</comment>
<dbReference type="InterPro" id="IPR011577">
    <property type="entry name" value="Cyt_b561_bac/Ni-Hgenase"/>
</dbReference>
<dbReference type="GO" id="GO:0009055">
    <property type="term" value="F:electron transfer activity"/>
    <property type="evidence" value="ECO:0007669"/>
    <property type="project" value="InterPro"/>
</dbReference>
<dbReference type="GO" id="GO:0020037">
    <property type="term" value="F:heme binding"/>
    <property type="evidence" value="ECO:0007669"/>
    <property type="project" value="TreeGrafter"/>
</dbReference>
<keyword evidence="3" id="KW-0813">Transport</keyword>
<comment type="subcellular location">
    <subcellularLocation>
        <location evidence="2">Cell membrane</location>
        <topology evidence="2">Multi-pass membrane protein</topology>
    </subcellularLocation>
</comment>
<dbReference type="GO" id="GO:0022904">
    <property type="term" value="P:respiratory electron transport chain"/>
    <property type="evidence" value="ECO:0007669"/>
    <property type="project" value="InterPro"/>
</dbReference>
<evidence type="ECO:0000256" key="7">
    <source>
        <dbReference type="ARBA" id="ARBA00022723"/>
    </source>
</evidence>
<evidence type="ECO:0000313" key="15">
    <source>
        <dbReference type="EMBL" id="SAK50541.1"/>
    </source>
</evidence>
<organism evidence="15 16">
    <name type="scientific">Caballeronia ptereochthonis</name>
    <dbReference type="NCBI Taxonomy" id="1777144"/>
    <lineage>
        <taxon>Bacteria</taxon>
        <taxon>Pseudomonadati</taxon>
        <taxon>Pseudomonadota</taxon>
        <taxon>Betaproteobacteria</taxon>
        <taxon>Burkholderiales</taxon>
        <taxon>Burkholderiaceae</taxon>
        <taxon>Caballeronia</taxon>
    </lineage>
</organism>
<feature type="transmembrane region" description="Helical" evidence="13">
    <location>
        <begin position="93"/>
        <end position="125"/>
    </location>
</feature>
<feature type="transmembrane region" description="Helical" evidence="13">
    <location>
        <begin position="145"/>
        <end position="168"/>
    </location>
</feature>
<dbReference type="STRING" id="1777144.AWB83_01159"/>
<evidence type="ECO:0000256" key="13">
    <source>
        <dbReference type="SAM" id="Phobius"/>
    </source>
</evidence>
<name>A0A157ZYC1_9BURK</name>
<dbReference type="OrthoDB" id="8723024at2"/>
<evidence type="ECO:0000256" key="2">
    <source>
        <dbReference type="ARBA" id="ARBA00004651"/>
    </source>
</evidence>
<feature type="transmembrane region" description="Helical" evidence="13">
    <location>
        <begin position="17"/>
        <end position="36"/>
    </location>
</feature>
<keyword evidence="5" id="KW-0349">Heme</keyword>
<comment type="similarity">
    <text evidence="12">Belongs to the cytochrome b561 family.</text>
</comment>
<dbReference type="Pfam" id="PF01292">
    <property type="entry name" value="Ni_hydr_CYTB"/>
    <property type="match status" value="1"/>
</dbReference>
<dbReference type="InterPro" id="IPR016174">
    <property type="entry name" value="Di-haem_cyt_TM"/>
</dbReference>
<protein>
    <submittedName>
        <fullName evidence="15">Cytochrome B561</fullName>
    </submittedName>
</protein>
<dbReference type="PANTHER" id="PTHR30529:SF1">
    <property type="entry name" value="CYTOCHROME B561 HOMOLOG 2"/>
    <property type="match status" value="1"/>
</dbReference>
<evidence type="ECO:0000256" key="4">
    <source>
        <dbReference type="ARBA" id="ARBA00022475"/>
    </source>
</evidence>
<evidence type="ECO:0000256" key="1">
    <source>
        <dbReference type="ARBA" id="ARBA00001970"/>
    </source>
</evidence>
<dbReference type="InterPro" id="IPR052168">
    <property type="entry name" value="Cytochrome_b561_oxidase"/>
</dbReference>
<comment type="cofactor">
    <cofactor evidence="1">
        <name>heme b</name>
        <dbReference type="ChEBI" id="CHEBI:60344"/>
    </cofactor>
</comment>
<dbReference type="Proteomes" id="UP000054978">
    <property type="component" value="Unassembled WGS sequence"/>
</dbReference>
<dbReference type="AlphaFoldDB" id="A0A157ZYC1"/>
<keyword evidence="9 13" id="KW-1133">Transmembrane helix</keyword>
<evidence type="ECO:0000259" key="14">
    <source>
        <dbReference type="Pfam" id="PF01292"/>
    </source>
</evidence>
<gene>
    <name evidence="15" type="ORF">AWB83_01159</name>
</gene>
<dbReference type="PANTHER" id="PTHR30529">
    <property type="entry name" value="CYTOCHROME B561"/>
    <property type="match status" value="1"/>
</dbReference>
<evidence type="ECO:0000256" key="12">
    <source>
        <dbReference type="ARBA" id="ARBA00037975"/>
    </source>
</evidence>
<keyword evidence="6 13" id="KW-0812">Transmembrane</keyword>
<dbReference type="EMBL" id="FCOB02000004">
    <property type="protein sequence ID" value="SAK50541.1"/>
    <property type="molecule type" value="Genomic_DNA"/>
</dbReference>
<dbReference type="RefSeq" id="WP_087043312.1">
    <property type="nucleotide sequence ID" value="NZ_FCOB02000004.1"/>
</dbReference>
<keyword evidence="10" id="KW-0408">Iron</keyword>
<feature type="domain" description="Cytochrome b561 bacterial/Ni-hydrogenase" evidence="14">
    <location>
        <begin position="11"/>
        <end position="177"/>
    </location>
</feature>
<dbReference type="GO" id="GO:0046872">
    <property type="term" value="F:metal ion binding"/>
    <property type="evidence" value="ECO:0007669"/>
    <property type="project" value="UniProtKB-KW"/>
</dbReference>
<evidence type="ECO:0000256" key="11">
    <source>
        <dbReference type="ARBA" id="ARBA00023136"/>
    </source>
</evidence>
<keyword evidence="8" id="KW-0249">Electron transport</keyword>
<sequence length="177" mass="19823">MPENRSSTVKYRPVAKLLHWLMVPLVLAQFIIGWTMPDVHHDTVPTGLISWHLSVGAAIIALMLVRAVLRLIDEPEAIEASFLRDRLSGANHLLLYVMLIVVPVTGWANASARGWIVRLLGVFYYPLITRKGSSVGQVMGNVHGWLAWALLVLIIVHVAIAAFHHFVLRDDVLQRML</sequence>
<evidence type="ECO:0000256" key="8">
    <source>
        <dbReference type="ARBA" id="ARBA00022982"/>
    </source>
</evidence>
<keyword evidence="7" id="KW-0479">Metal-binding</keyword>
<keyword evidence="11 13" id="KW-0472">Membrane</keyword>
<evidence type="ECO:0000256" key="10">
    <source>
        <dbReference type="ARBA" id="ARBA00023004"/>
    </source>
</evidence>
<keyword evidence="16" id="KW-1185">Reference proteome</keyword>
<evidence type="ECO:0000256" key="9">
    <source>
        <dbReference type="ARBA" id="ARBA00022989"/>
    </source>
</evidence>
<evidence type="ECO:0000313" key="16">
    <source>
        <dbReference type="Proteomes" id="UP000054978"/>
    </source>
</evidence>
<dbReference type="GO" id="GO:0005886">
    <property type="term" value="C:plasma membrane"/>
    <property type="evidence" value="ECO:0007669"/>
    <property type="project" value="UniProtKB-SubCell"/>
</dbReference>